<proteinExistence type="predicted"/>
<dbReference type="OrthoDB" id="2870423at2759"/>
<organism evidence="1 2">
    <name type="scientific">Gymnopus androsaceus JB14</name>
    <dbReference type="NCBI Taxonomy" id="1447944"/>
    <lineage>
        <taxon>Eukaryota</taxon>
        <taxon>Fungi</taxon>
        <taxon>Dikarya</taxon>
        <taxon>Basidiomycota</taxon>
        <taxon>Agaricomycotina</taxon>
        <taxon>Agaricomycetes</taxon>
        <taxon>Agaricomycetidae</taxon>
        <taxon>Agaricales</taxon>
        <taxon>Marasmiineae</taxon>
        <taxon>Omphalotaceae</taxon>
        <taxon>Gymnopus</taxon>
    </lineage>
</organism>
<dbReference type="Proteomes" id="UP000799118">
    <property type="component" value="Unassembled WGS sequence"/>
</dbReference>
<evidence type="ECO:0000313" key="1">
    <source>
        <dbReference type="EMBL" id="KAE9401718.1"/>
    </source>
</evidence>
<dbReference type="EMBL" id="ML769443">
    <property type="protein sequence ID" value="KAE9401718.1"/>
    <property type="molecule type" value="Genomic_DNA"/>
</dbReference>
<sequence length="445" mass="51345">MQTMQHSIARPSNELTIPQTQPNLASTWTPLSALFVPELLTEIFKHATLEDLRVYTAVCLQWEEPAQARLLETVHLDDIAQMRYLHTKPTFRRYVRYLVTAVDFDTPIHELLVPELTFSSKDHTPYGRPMNITSWHLVGPVPFRPSKFLIRGINSFSITLQTFHVHDSIWLDLEGFCDLLNALGNCQRLENLALPTDLLFFLRETFEERFSLCEQAFSTRLFPSVDRPRIVHLQLVSTNRRYRLCAKKPMKALHTLWLPHHNCPLSFADTLHLIVGQGEDLQRVLPVTPNLQSLEICCEHPRLWANFNQLLKAPLKLPRLKSLRMGFGQMDALSSFLRVVDIPNIESIKIRYEWIWHPFHSYSSENNLTNVIGEIAKLGAEMSFPELLKEIRLEGSWYTPPSTPVAPPKWFQDVFSAMLSNNVQIVLEQISLGQSVFMKAHDALY</sequence>
<dbReference type="AlphaFoldDB" id="A0A6A4HWY6"/>
<gene>
    <name evidence="1" type="ORF">BT96DRAFT_937750</name>
</gene>
<accession>A0A6A4HWY6</accession>
<evidence type="ECO:0008006" key="3">
    <source>
        <dbReference type="Google" id="ProtNLM"/>
    </source>
</evidence>
<keyword evidence="2" id="KW-1185">Reference proteome</keyword>
<name>A0A6A4HWY6_9AGAR</name>
<reference evidence="1" key="1">
    <citation type="journal article" date="2019" name="Environ. Microbiol.">
        <title>Fungal ecological strategies reflected in gene transcription - a case study of two litter decomposers.</title>
        <authorList>
            <person name="Barbi F."/>
            <person name="Kohler A."/>
            <person name="Barry K."/>
            <person name="Baskaran P."/>
            <person name="Daum C."/>
            <person name="Fauchery L."/>
            <person name="Ihrmark K."/>
            <person name="Kuo A."/>
            <person name="LaButti K."/>
            <person name="Lipzen A."/>
            <person name="Morin E."/>
            <person name="Grigoriev I.V."/>
            <person name="Henrissat B."/>
            <person name="Lindahl B."/>
            <person name="Martin F."/>
        </authorList>
    </citation>
    <scope>NUCLEOTIDE SEQUENCE</scope>
    <source>
        <strain evidence="1">JB14</strain>
    </source>
</reference>
<protein>
    <recommendedName>
        <fullName evidence="3">F-box domain-containing protein</fullName>
    </recommendedName>
</protein>
<evidence type="ECO:0000313" key="2">
    <source>
        <dbReference type="Proteomes" id="UP000799118"/>
    </source>
</evidence>